<dbReference type="FunFam" id="3.40.850.10:FF:000290">
    <property type="entry name" value="Uncharacterized protein"/>
    <property type="match status" value="1"/>
</dbReference>
<dbReference type="InterPro" id="IPR027417">
    <property type="entry name" value="P-loop_NTPase"/>
</dbReference>
<organism evidence="9 10">
    <name type="scientific">Strongylocentrotus purpuratus</name>
    <name type="common">Purple sea urchin</name>
    <dbReference type="NCBI Taxonomy" id="7668"/>
    <lineage>
        <taxon>Eukaryota</taxon>
        <taxon>Metazoa</taxon>
        <taxon>Echinodermata</taxon>
        <taxon>Eleutherozoa</taxon>
        <taxon>Echinozoa</taxon>
        <taxon>Echinoidea</taxon>
        <taxon>Euechinoidea</taxon>
        <taxon>Echinacea</taxon>
        <taxon>Camarodonta</taxon>
        <taxon>Echinidea</taxon>
        <taxon>Strongylocentrotidae</taxon>
        <taxon>Strongylocentrotus</taxon>
    </lineage>
</organism>
<reference evidence="9" key="2">
    <citation type="submission" date="2021-01" db="UniProtKB">
        <authorList>
            <consortium name="EnsemblMetazoa"/>
        </authorList>
    </citation>
    <scope>IDENTIFICATION</scope>
</reference>
<dbReference type="InterPro" id="IPR027640">
    <property type="entry name" value="Kinesin-like_fam"/>
</dbReference>
<comment type="similarity">
    <text evidence="5">Belongs to the TRAFAC class myosin-kinesin ATPase superfamily. Kinesin family.</text>
</comment>
<dbReference type="GO" id="GO:0015630">
    <property type="term" value="C:microtubule cytoskeleton"/>
    <property type="evidence" value="ECO:0000318"/>
    <property type="project" value="GO_Central"/>
</dbReference>
<feature type="region of interest" description="Disordered" evidence="7">
    <location>
        <begin position="411"/>
        <end position="436"/>
    </location>
</feature>
<dbReference type="SMART" id="SM00129">
    <property type="entry name" value="KISc"/>
    <property type="match status" value="1"/>
</dbReference>
<evidence type="ECO:0000313" key="9">
    <source>
        <dbReference type="EnsemblMetazoa" id="XP_030851294"/>
    </source>
</evidence>
<keyword evidence="2 5" id="KW-0547">Nucleotide-binding</keyword>
<dbReference type="KEGG" id="spu:589837"/>
<dbReference type="PANTHER" id="PTHR47972">
    <property type="entry name" value="KINESIN-LIKE PROTEIN KLP-3"/>
    <property type="match status" value="1"/>
</dbReference>
<protein>
    <recommendedName>
        <fullName evidence="8">Kinesin motor domain-containing protein</fullName>
    </recommendedName>
</protein>
<dbReference type="FunCoup" id="A0A7M7PHR7">
    <property type="interactions" value="3"/>
</dbReference>
<dbReference type="Proteomes" id="UP000007110">
    <property type="component" value="Unassembled WGS sequence"/>
</dbReference>
<evidence type="ECO:0000256" key="5">
    <source>
        <dbReference type="PROSITE-ProRule" id="PRU00283"/>
    </source>
</evidence>
<evidence type="ECO:0000256" key="2">
    <source>
        <dbReference type="ARBA" id="ARBA00022741"/>
    </source>
</evidence>
<evidence type="ECO:0000256" key="3">
    <source>
        <dbReference type="ARBA" id="ARBA00022840"/>
    </source>
</evidence>
<keyword evidence="6" id="KW-0175">Coiled coil</keyword>
<reference evidence="10" key="1">
    <citation type="submission" date="2015-02" db="EMBL/GenBank/DDBJ databases">
        <title>Genome sequencing for Strongylocentrotus purpuratus.</title>
        <authorList>
            <person name="Murali S."/>
            <person name="Liu Y."/>
            <person name="Vee V."/>
            <person name="English A."/>
            <person name="Wang M."/>
            <person name="Skinner E."/>
            <person name="Han Y."/>
            <person name="Muzny D.M."/>
            <person name="Worley K.C."/>
            <person name="Gibbs R.A."/>
        </authorList>
    </citation>
    <scope>NUCLEOTIDE SEQUENCE</scope>
</reference>
<keyword evidence="3 5" id="KW-0067">ATP-binding</keyword>
<keyword evidence="5" id="KW-0505">Motor protein</keyword>
<dbReference type="OMA" id="CIGMSGV"/>
<proteinExistence type="inferred from homology"/>
<dbReference type="GeneID" id="589837"/>
<dbReference type="EnsemblMetazoa" id="XM_030995434">
    <property type="protein sequence ID" value="XP_030851294"/>
    <property type="gene ID" value="LOC589837"/>
</dbReference>
<evidence type="ECO:0000313" key="10">
    <source>
        <dbReference type="Proteomes" id="UP000007110"/>
    </source>
</evidence>
<name>A0A7M7PHR7_STRPU</name>
<dbReference type="GO" id="GO:0008017">
    <property type="term" value="F:microtubule binding"/>
    <property type="evidence" value="ECO:0000318"/>
    <property type="project" value="GO_Central"/>
</dbReference>
<dbReference type="GO" id="GO:0007018">
    <property type="term" value="P:microtubule-based movement"/>
    <property type="evidence" value="ECO:0007669"/>
    <property type="project" value="InterPro"/>
</dbReference>
<evidence type="ECO:0000256" key="7">
    <source>
        <dbReference type="SAM" id="MobiDB-lite"/>
    </source>
</evidence>
<dbReference type="Gene3D" id="3.40.850.10">
    <property type="entry name" value="Kinesin motor domain"/>
    <property type="match status" value="1"/>
</dbReference>
<dbReference type="PRINTS" id="PR00380">
    <property type="entry name" value="KINESINHEAVY"/>
</dbReference>
<dbReference type="GO" id="GO:0005524">
    <property type="term" value="F:ATP binding"/>
    <property type="evidence" value="ECO:0007669"/>
    <property type="project" value="UniProtKB-UniRule"/>
</dbReference>
<comment type="subcellular location">
    <subcellularLocation>
        <location evidence="1">Cytoplasm</location>
        <location evidence="1">Cytoskeleton</location>
    </subcellularLocation>
</comment>
<dbReference type="OrthoDB" id="3176171at2759"/>
<sequence length="584" mass="65647">MPLEFDSRHFIPEQVKQCKKKLREKEERIVCLETENAILHLKLAKLQTEIEEERNYSSCMEASLSTAKQRDSMKSDDLGGILKQIKEAKDDLRSLRSAMVTMPTRVTQSVENWALSEAERLKQSLYTESVDFNLLQRRVCTFQSELTSAQDKYMREKCRRRELHNTLVELRGNIRVHCRVRPVLEYDYSGTQTTSSRHLDSPEEVVHVDDDETVNVNCNRPGHSQTSRQFEFERVYNQSESQDEVFNEVKPLLTSLLDGYNVCIMAYGQTGSGKTHTMLGGRYTQGLTQTRTILDESEEDGVVPRAARELFRLLREKPNTHTVEVSVVEVYNNEIRDLLTLNPATSRHDIFTGDDGSMEVTSLTQRAVTTAVEIVDLVRHGMTYRHEDATQVHAHSSRSHLVVTLTVTLIQSPSHKPSSRARSQSPSRSSSMRDEQEVIRTKLQLVDLAGSECVGMSGVTGSALRETSHINRSLSALADVLGALAEGRGHVPYRNSRLTHLMKDSIGGDAKLLVVCCVSPTHRFLTETLQCLGFGSRARQIQRGPIKKRHVATHAGAGDQSPAIGARGRQGQRHSIPGEMAFQL</sequence>
<feature type="coiled-coil region" evidence="6">
    <location>
        <begin position="15"/>
        <end position="42"/>
    </location>
</feature>
<dbReference type="InterPro" id="IPR001752">
    <property type="entry name" value="Kinesin_motor_dom"/>
</dbReference>
<feature type="compositionally biased region" description="Low complexity" evidence="7">
    <location>
        <begin position="420"/>
        <end position="430"/>
    </location>
</feature>
<dbReference type="InParanoid" id="A0A7M7PHR7"/>
<evidence type="ECO:0000256" key="4">
    <source>
        <dbReference type="ARBA" id="ARBA00023212"/>
    </source>
</evidence>
<dbReference type="PROSITE" id="PS50067">
    <property type="entry name" value="KINESIN_MOTOR_2"/>
    <property type="match status" value="1"/>
</dbReference>
<keyword evidence="4" id="KW-0963">Cytoplasm</keyword>
<feature type="domain" description="Kinesin motor" evidence="8">
    <location>
        <begin position="173"/>
        <end position="541"/>
    </location>
</feature>
<keyword evidence="4" id="KW-0206">Cytoskeleton</keyword>
<evidence type="ECO:0000259" key="8">
    <source>
        <dbReference type="PROSITE" id="PS50067"/>
    </source>
</evidence>
<dbReference type="Pfam" id="PF00225">
    <property type="entry name" value="Kinesin"/>
    <property type="match status" value="1"/>
</dbReference>
<dbReference type="PANTHER" id="PTHR47972:SF63">
    <property type="entry name" value="KINESIN FAMILY MEMBER 25"/>
    <property type="match status" value="1"/>
</dbReference>
<accession>A0A7M7PHR7</accession>
<dbReference type="InterPro" id="IPR036961">
    <property type="entry name" value="Kinesin_motor_dom_sf"/>
</dbReference>
<dbReference type="SUPFAM" id="SSF52540">
    <property type="entry name" value="P-loop containing nucleoside triphosphate hydrolases"/>
    <property type="match status" value="1"/>
</dbReference>
<keyword evidence="10" id="KW-1185">Reference proteome</keyword>
<feature type="region of interest" description="Disordered" evidence="7">
    <location>
        <begin position="551"/>
        <end position="584"/>
    </location>
</feature>
<dbReference type="GO" id="GO:0003777">
    <property type="term" value="F:microtubule motor activity"/>
    <property type="evidence" value="ECO:0007669"/>
    <property type="project" value="InterPro"/>
</dbReference>
<dbReference type="GO" id="GO:0007017">
    <property type="term" value="P:microtubule-based process"/>
    <property type="evidence" value="ECO:0000318"/>
    <property type="project" value="GO_Central"/>
</dbReference>
<evidence type="ECO:0000256" key="1">
    <source>
        <dbReference type="ARBA" id="ARBA00004245"/>
    </source>
</evidence>
<dbReference type="AlphaFoldDB" id="A0A7M7PHR7"/>
<evidence type="ECO:0000256" key="6">
    <source>
        <dbReference type="SAM" id="Coils"/>
    </source>
</evidence>
<feature type="binding site" evidence="5">
    <location>
        <begin position="268"/>
        <end position="275"/>
    </location>
    <ligand>
        <name>ATP</name>
        <dbReference type="ChEBI" id="CHEBI:30616"/>
    </ligand>
</feature>
<dbReference type="RefSeq" id="XP_030851294.1">
    <property type="nucleotide sequence ID" value="XM_030995434.1"/>
</dbReference>